<feature type="compositionally biased region" description="Basic and acidic residues" evidence="1">
    <location>
        <begin position="32"/>
        <end position="42"/>
    </location>
</feature>
<keyword evidence="2" id="KW-0812">Transmembrane</keyword>
<comment type="caution">
    <text evidence="3">The sequence shown here is derived from an EMBL/GenBank/DDBJ whole genome shotgun (WGS) entry which is preliminary data.</text>
</comment>
<dbReference type="EMBL" id="MKGL01000018">
    <property type="protein sequence ID" value="RNF11396.1"/>
    <property type="molecule type" value="Genomic_DNA"/>
</dbReference>
<evidence type="ECO:0000256" key="1">
    <source>
        <dbReference type="SAM" id="MobiDB-lite"/>
    </source>
</evidence>
<evidence type="ECO:0000313" key="4">
    <source>
        <dbReference type="Proteomes" id="UP000283634"/>
    </source>
</evidence>
<name>A0A3R7M9B8_TRYRA</name>
<keyword evidence="4" id="KW-1185">Reference proteome</keyword>
<evidence type="ECO:0000256" key="2">
    <source>
        <dbReference type="SAM" id="Phobius"/>
    </source>
</evidence>
<keyword evidence="2" id="KW-0472">Membrane</keyword>
<evidence type="ECO:0000313" key="3">
    <source>
        <dbReference type="EMBL" id="RNF11396.1"/>
    </source>
</evidence>
<feature type="transmembrane region" description="Helical" evidence="2">
    <location>
        <begin position="329"/>
        <end position="350"/>
    </location>
</feature>
<dbReference type="GeneID" id="40324946"/>
<organism evidence="3 4">
    <name type="scientific">Trypanosoma rangeli</name>
    <dbReference type="NCBI Taxonomy" id="5698"/>
    <lineage>
        <taxon>Eukaryota</taxon>
        <taxon>Discoba</taxon>
        <taxon>Euglenozoa</taxon>
        <taxon>Kinetoplastea</taxon>
        <taxon>Metakinetoplastina</taxon>
        <taxon>Trypanosomatida</taxon>
        <taxon>Trypanosomatidae</taxon>
        <taxon>Trypanosoma</taxon>
        <taxon>Herpetosoma</taxon>
    </lineage>
</organism>
<dbReference type="OrthoDB" id="253057at2759"/>
<dbReference type="AlphaFoldDB" id="A0A3R7M9B8"/>
<keyword evidence="2" id="KW-1133">Transmembrane helix</keyword>
<dbReference type="Proteomes" id="UP000283634">
    <property type="component" value="Unassembled WGS sequence"/>
</dbReference>
<proteinExistence type="predicted"/>
<accession>A0A3R7M9B8</accession>
<reference evidence="3 4" key="1">
    <citation type="journal article" date="2018" name="BMC Genomics">
        <title>Genomic comparison of Trypanosoma conorhini and Trypanosoma rangeli to Trypanosoma cruzi strains of high and low virulence.</title>
        <authorList>
            <person name="Bradwell K.R."/>
            <person name="Koparde V.N."/>
            <person name="Matveyev A.V."/>
            <person name="Serrano M.G."/>
            <person name="Alves J.M."/>
            <person name="Parikh H."/>
            <person name="Huang B."/>
            <person name="Lee V."/>
            <person name="Espinosa-Alvarez O."/>
            <person name="Ortiz P.A."/>
            <person name="Costa-Martins A.G."/>
            <person name="Teixeira M.M."/>
            <person name="Buck G.A."/>
        </authorList>
    </citation>
    <scope>NUCLEOTIDE SEQUENCE [LARGE SCALE GENOMIC DNA]</scope>
    <source>
        <strain evidence="3 4">AM80</strain>
    </source>
</reference>
<dbReference type="RefSeq" id="XP_029242157.1">
    <property type="nucleotide sequence ID" value="XM_029378070.1"/>
</dbReference>
<feature type="region of interest" description="Disordered" evidence="1">
    <location>
        <begin position="20"/>
        <end position="42"/>
    </location>
</feature>
<protein>
    <submittedName>
        <fullName evidence="3">Uncharacterized protein</fullName>
    </submittedName>
</protein>
<sequence>MLGKASSFLRWLTGGSPLGISESSRGYPSRNRGRDEKKRWQPHKEGVGSHYWLLAARNVLGWPLTSKAPQAAAEATRENSKEESLSLTKAVFVGENRRTTIVDAATARAVTPHHIEVAADASGEQPHDAQEESEIQLVSQEVRDRIVRDAKNILPLTVSAPINNAEVWRRGKPLHKQLDVIQLAESNPWTKGKIDIFLENYTFTRSRAASRVGVAAGDLRMGNQTCDFIAKGKVSRKQKPEVYQEYTNTLERRQGHKILEKKQPQEYIPKTNSVHEQTPEPAEVGGVVVAKDLVDLSEEGLSAVTCVLCSSQCGNEVQTVGSSSIGLAVWMYVSAVVVCAIVVTVIWVLVFRNSTQSRLGDGVPSMMRWQLLCSELVWEAAERRFALLFDALSARFEVVRAQMLCLRSIVGAYFRSCEMHYVDLGNSIVVLEDLEGDLREAEARCLQLTRGMKCSSLLHEVVLSEGQQRLSLCLEEQSYASQIWGHMLAVLQGQLEHFMRCKQARAAALVEVTPHTDAEKAAAPSRENDQSIDTQDSDAASSLCSVFAFAETSGKGPNEMKVVKLEELLRDMLLKENREKHALMLELQLLRSRFVECTKNQA</sequence>
<gene>
    <name evidence="3" type="ORF">TraAM80_01013</name>
</gene>